<gene>
    <name evidence="2" type="ORF">NDU88_005759</name>
</gene>
<name>A0AAV7SML5_PLEWA</name>
<feature type="compositionally biased region" description="Basic and acidic residues" evidence="1">
    <location>
        <begin position="64"/>
        <end position="78"/>
    </location>
</feature>
<evidence type="ECO:0000313" key="3">
    <source>
        <dbReference type="Proteomes" id="UP001066276"/>
    </source>
</evidence>
<accession>A0AAV7SML5</accession>
<comment type="caution">
    <text evidence="2">The sequence shown here is derived from an EMBL/GenBank/DDBJ whole genome shotgun (WGS) entry which is preliminary data.</text>
</comment>
<dbReference type="AlphaFoldDB" id="A0AAV7SML5"/>
<dbReference type="EMBL" id="JANPWB010000008">
    <property type="protein sequence ID" value="KAJ1165331.1"/>
    <property type="molecule type" value="Genomic_DNA"/>
</dbReference>
<keyword evidence="3" id="KW-1185">Reference proteome</keyword>
<evidence type="ECO:0000313" key="2">
    <source>
        <dbReference type="EMBL" id="KAJ1165331.1"/>
    </source>
</evidence>
<evidence type="ECO:0000256" key="1">
    <source>
        <dbReference type="SAM" id="MobiDB-lite"/>
    </source>
</evidence>
<dbReference type="Proteomes" id="UP001066276">
    <property type="component" value="Chromosome 4_2"/>
</dbReference>
<organism evidence="2 3">
    <name type="scientific">Pleurodeles waltl</name>
    <name type="common">Iberian ribbed newt</name>
    <dbReference type="NCBI Taxonomy" id="8319"/>
    <lineage>
        <taxon>Eukaryota</taxon>
        <taxon>Metazoa</taxon>
        <taxon>Chordata</taxon>
        <taxon>Craniata</taxon>
        <taxon>Vertebrata</taxon>
        <taxon>Euteleostomi</taxon>
        <taxon>Amphibia</taxon>
        <taxon>Batrachia</taxon>
        <taxon>Caudata</taxon>
        <taxon>Salamandroidea</taxon>
        <taxon>Salamandridae</taxon>
        <taxon>Pleurodelinae</taxon>
        <taxon>Pleurodeles</taxon>
    </lineage>
</organism>
<protein>
    <submittedName>
        <fullName evidence="2">Uncharacterized protein</fullName>
    </submittedName>
</protein>
<sequence>MPCGRENEPRLQLRPDPIVPLGLRRAVARQNYDETQVSYGEDTVPFTSLEEYSFLQQNQTGRADYQDEEKTTAQEKKGNGSAKGVTTRG</sequence>
<reference evidence="2" key="1">
    <citation type="journal article" date="2022" name="bioRxiv">
        <title>Sequencing and chromosome-scale assembly of the giantPleurodeles waltlgenome.</title>
        <authorList>
            <person name="Brown T."/>
            <person name="Elewa A."/>
            <person name="Iarovenko S."/>
            <person name="Subramanian E."/>
            <person name="Araus A.J."/>
            <person name="Petzold A."/>
            <person name="Susuki M."/>
            <person name="Suzuki K.-i.T."/>
            <person name="Hayashi T."/>
            <person name="Toyoda A."/>
            <person name="Oliveira C."/>
            <person name="Osipova E."/>
            <person name="Leigh N.D."/>
            <person name="Simon A."/>
            <person name="Yun M.H."/>
        </authorList>
    </citation>
    <scope>NUCLEOTIDE SEQUENCE</scope>
    <source>
        <strain evidence="2">20211129_DDA</strain>
        <tissue evidence="2">Liver</tissue>
    </source>
</reference>
<feature type="region of interest" description="Disordered" evidence="1">
    <location>
        <begin position="58"/>
        <end position="89"/>
    </location>
</feature>
<proteinExistence type="predicted"/>